<dbReference type="EMBL" id="CR522870">
    <property type="protein sequence ID" value="CAG36718.1"/>
    <property type="molecule type" value="Genomic_DNA"/>
</dbReference>
<organism evidence="1 2">
    <name type="scientific">Desulfotalea psychrophila (strain LSv54 / DSM 12343)</name>
    <dbReference type="NCBI Taxonomy" id="177439"/>
    <lineage>
        <taxon>Bacteria</taxon>
        <taxon>Pseudomonadati</taxon>
        <taxon>Thermodesulfobacteriota</taxon>
        <taxon>Desulfobulbia</taxon>
        <taxon>Desulfobulbales</taxon>
        <taxon>Desulfocapsaceae</taxon>
        <taxon>Desulfotalea</taxon>
    </lineage>
</organism>
<dbReference type="Gene3D" id="3.30.420.40">
    <property type="match status" value="2"/>
</dbReference>
<dbReference type="Proteomes" id="UP000000602">
    <property type="component" value="Chromosome"/>
</dbReference>
<sequence>MRARLSDNFSKVIAEVRQMLEKSPWLIIKNQKIYYDSRINGLLPLFHLHKNFVCSADDKAQAIREKLKKNYGQQLDWQLINRDEIQQAIITSSTVPYKRGKNYSIFMGNKEVVFVLCENKGQVVCLGLNHILKEKMVNIIEIREILSLEEFASFAALIPIVRFSRLSREGVQPEEVLLHFLKLGLVPENLKLEKEYFFLMEYVLKGLKEIGPTNRHVTLQEAIKAGERLVLSTTLVDSLLRDDTRRADIKQYPRKIIEDVNEGHWELWPSKGAELTDIELKIPLIARDPASSIIDGVVGIDFGTKSTVVVAQKESLHSLPLRIGTGDLAKKISKTHYENPTIIEFNDLQSFYRDYCLEEGRPFTSWQDVTVSHTALNSLQESSSSCDYYSYLRDLKQWAGQKQQKINIIDKKNYLEALPPYFEIEPGTLDPLEIYAYYLGLYINNQHDGIYLNYYLSFPITYELAIRKKITASFRAGIRKSLPPALLENEEEMTKFRVRMGASEPAAYAITALHSYKFEPEGEQRILYGIFDFGGGTTDFDFGMWREAKGIKEKRYDYAIEHFGAGGDRFLGGEHLLELLAFDIFKNNYEQLQKDSISFPRPPECFEFAGSELLLANSREAQMNMTHLAEKLRPFWEQHEGNEQLFQECIHLNLWDNQGKQKVNYQLFCNREKMAEIIRARIARGVESFLEAIYRVFSQKTEQLQLREKIHIFLAGNSSQSHWVEEIFKAYIAEKSPEIFPQDGGGEAGFELFPPLGTERSYAIMDLRGSSYDKYSMEAPTGKTGVAFGLVRSRKGSRIKVIDHNLSDREISCPYYIGSEKKGRFIVDIDREDPYGKWYCFIDASEEEFEFYYTDQLMALASSIDIADQTIRVKRLIIDRVDEDAWVYLRKKTPTTLEYVVAYEGGIEEEKYLGDIQSVELTV</sequence>
<dbReference type="STRING" id="177439.DP1989"/>
<dbReference type="Gene3D" id="3.90.640.10">
    <property type="entry name" value="Actin, Chain A, domain 4"/>
    <property type="match status" value="1"/>
</dbReference>
<name>Q6ALQ7_DESPS</name>
<dbReference type="SUPFAM" id="SSF53067">
    <property type="entry name" value="Actin-like ATPase domain"/>
    <property type="match status" value="1"/>
</dbReference>
<evidence type="ECO:0000313" key="1">
    <source>
        <dbReference type="EMBL" id="CAG36718.1"/>
    </source>
</evidence>
<keyword evidence="2" id="KW-1185">Reference proteome</keyword>
<dbReference type="InterPro" id="IPR043129">
    <property type="entry name" value="ATPase_NBD"/>
</dbReference>
<proteinExistence type="predicted"/>
<reference evidence="2" key="1">
    <citation type="journal article" date="2004" name="Environ. Microbiol.">
        <title>The genome of Desulfotalea psychrophila, a sulfate-reducing bacterium from permanently cold Arctic sediments.</title>
        <authorList>
            <person name="Rabus R."/>
            <person name="Ruepp A."/>
            <person name="Frickey T."/>
            <person name="Rattei T."/>
            <person name="Fartmann B."/>
            <person name="Stark M."/>
            <person name="Bauer M."/>
            <person name="Zibat A."/>
            <person name="Lombardot T."/>
            <person name="Becker I."/>
            <person name="Amann J."/>
            <person name="Gellner K."/>
            <person name="Teeling H."/>
            <person name="Leuschner W.D."/>
            <person name="Gloeckner F.-O."/>
            <person name="Lupas A.N."/>
            <person name="Amann R."/>
            <person name="Klenk H.-P."/>
        </authorList>
    </citation>
    <scope>NUCLEOTIDE SEQUENCE [LARGE SCALE GENOMIC DNA]</scope>
    <source>
        <strain evidence="2">DSM 12343 / LSv54</strain>
    </source>
</reference>
<dbReference type="AlphaFoldDB" id="Q6ALQ7"/>
<dbReference type="KEGG" id="dps:DP1989"/>
<evidence type="ECO:0000313" key="2">
    <source>
        <dbReference type="Proteomes" id="UP000000602"/>
    </source>
</evidence>
<dbReference type="eggNOG" id="COG0443">
    <property type="taxonomic scope" value="Bacteria"/>
</dbReference>
<gene>
    <name evidence="1" type="ordered locus">DP1989</name>
</gene>
<protein>
    <submittedName>
        <fullName evidence="1">Uncharacterized protein</fullName>
    </submittedName>
</protein>
<accession>Q6ALQ7</accession>
<dbReference type="HOGENOM" id="CLU_011573_1_0_7"/>